<dbReference type="GO" id="GO:0004807">
    <property type="term" value="F:triose-phosphate isomerase activity"/>
    <property type="evidence" value="ECO:0007669"/>
    <property type="project" value="UniProtKB-EC"/>
</dbReference>
<accession>A0A5A5U0R8</accession>
<comment type="catalytic activity">
    <reaction evidence="2">
        <text>D-glyceraldehyde 3-phosphate = dihydroxyacetone phosphate</text>
        <dbReference type="Rhea" id="RHEA:18585"/>
        <dbReference type="ChEBI" id="CHEBI:57642"/>
        <dbReference type="ChEBI" id="CHEBI:59776"/>
        <dbReference type="EC" id="5.3.1.1"/>
    </reaction>
</comment>
<dbReference type="PROSITE" id="PS51440">
    <property type="entry name" value="TIM_2"/>
    <property type="match status" value="1"/>
</dbReference>
<evidence type="ECO:0000256" key="1">
    <source>
        <dbReference type="ARBA" id="ARBA00023235"/>
    </source>
</evidence>
<comment type="subunit">
    <text evidence="2">Homodimer.</text>
</comment>
<keyword evidence="2" id="KW-0324">Glycolysis</keyword>
<keyword evidence="2" id="KW-0312">Gluconeogenesis</keyword>
<dbReference type="GO" id="GO:0019563">
    <property type="term" value="P:glycerol catabolic process"/>
    <property type="evidence" value="ECO:0007669"/>
    <property type="project" value="TreeGrafter"/>
</dbReference>
<dbReference type="EMBL" id="BJJW01000005">
    <property type="protein sequence ID" value="GDZ83505.1"/>
    <property type="molecule type" value="Genomic_DNA"/>
</dbReference>
<dbReference type="PANTHER" id="PTHR21139:SF2">
    <property type="entry name" value="TRIOSEPHOSPHATE ISOMERASE"/>
    <property type="match status" value="1"/>
</dbReference>
<evidence type="ECO:0000256" key="2">
    <source>
        <dbReference type="RuleBase" id="RU363013"/>
    </source>
</evidence>
<comment type="similarity">
    <text evidence="2">Belongs to the triosephosphate isomerase family.</text>
</comment>
<dbReference type="EC" id="5.3.1.1" evidence="2"/>
<dbReference type="InterPro" id="IPR013785">
    <property type="entry name" value="Aldolase_TIM"/>
</dbReference>
<dbReference type="InterPro" id="IPR035990">
    <property type="entry name" value="TIM_sf"/>
</dbReference>
<protein>
    <recommendedName>
        <fullName evidence="2">Triosephosphate isomerase</fullName>
        <ecNumber evidence="2">5.3.1.1</ecNumber>
    </recommendedName>
</protein>
<dbReference type="InterPro" id="IPR000652">
    <property type="entry name" value="Triosephosphate_isomerase"/>
</dbReference>
<dbReference type="PANTHER" id="PTHR21139">
    <property type="entry name" value="TRIOSEPHOSPHATE ISOMERASE"/>
    <property type="match status" value="1"/>
</dbReference>
<dbReference type="Proteomes" id="UP000323274">
    <property type="component" value="Unassembled WGS sequence"/>
</dbReference>
<reference evidence="3 4" key="1">
    <citation type="submission" date="2019-04" db="EMBL/GenBank/DDBJ databases">
        <title>A pseudo-fructophilic Leuconostoc citreum strain F192-5 isolated from peel of satsuma mandarin: the first report for isolation and characterization of strain-dependent fructophilic-like characteristics.</title>
        <authorList>
            <person name="Maeno S."/>
            <person name="Tanizawa Y."/>
            <person name="Kajikawa A."/>
            <person name="Kanesaki Y."/>
            <person name="Kubota E."/>
            <person name="Arita M."/>
            <person name="Leon D."/>
            <person name="Endo A."/>
        </authorList>
    </citation>
    <scope>NUCLEOTIDE SEQUENCE [LARGE SCALE GENOMIC DNA]</scope>
    <source>
        <strain evidence="3 4">F192-5</strain>
    </source>
</reference>
<keyword evidence="2" id="KW-0963">Cytoplasm</keyword>
<dbReference type="UniPathway" id="UPA00138"/>
<dbReference type="Pfam" id="PF00121">
    <property type="entry name" value="TIM"/>
    <property type="match status" value="1"/>
</dbReference>
<dbReference type="GO" id="GO:0046166">
    <property type="term" value="P:glyceraldehyde-3-phosphate biosynthetic process"/>
    <property type="evidence" value="ECO:0007669"/>
    <property type="project" value="TreeGrafter"/>
</dbReference>
<dbReference type="GO" id="GO:0006094">
    <property type="term" value="P:gluconeogenesis"/>
    <property type="evidence" value="ECO:0007669"/>
    <property type="project" value="UniProtKB-UniPathway"/>
</dbReference>
<proteinExistence type="inferred from homology"/>
<gene>
    <name evidence="3" type="primary">tpiA_1</name>
    <name evidence="3" type="ORF">LCIT_07470</name>
</gene>
<dbReference type="UniPathway" id="UPA00109">
    <property type="reaction ID" value="UER00189"/>
</dbReference>
<comment type="caution">
    <text evidence="3">The sequence shown here is derived from an EMBL/GenBank/DDBJ whole genome shotgun (WGS) entry which is preliminary data.</text>
</comment>
<dbReference type="AlphaFoldDB" id="A0A5A5U0R8"/>
<keyword evidence="1 2" id="KW-0413">Isomerase</keyword>
<evidence type="ECO:0000313" key="4">
    <source>
        <dbReference type="Proteomes" id="UP000323274"/>
    </source>
</evidence>
<dbReference type="RefSeq" id="WP_149334108.1">
    <property type="nucleotide sequence ID" value="NZ_BJJW01000005.1"/>
</dbReference>
<organism evidence="3 4">
    <name type="scientific">Leuconostoc citreum</name>
    <dbReference type="NCBI Taxonomy" id="33964"/>
    <lineage>
        <taxon>Bacteria</taxon>
        <taxon>Bacillati</taxon>
        <taxon>Bacillota</taxon>
        <taxon>Bacilli</taxon>
        <taxon>Lactobacillales</taxon>
        <taxon>Lactobacillaceae</taxon>
        <taxon>Leuconostoc</taxon>
    </lineage>
</organism>
<comment type="subcellular location">
    <subcellularLocation>
        <location evidence="2">Cytoplasm</location>
    </subcellularLocation>
</comment>
<evidence type="ECO:0000313" key="3">
    <source>
        <dbReference type="EMBL" id="GDZ83505.1"/>
    </source>
</evidence>
<dbReference type="SUPFAM" id="SSF51351">
    <property type="entry name" value="Triosephosphate isomerase (TIM)"/>
    <property type="match status" value="1"/>
</dbReference>
<dbReference type="GO" id="GO:0006096">
    <property type="term" value="P:glycolytic process"/>
    <property type="evidence" value="ECO:0007669"/>
    <property type="project" value="UniProtKB-UniPathway"/>
</dbReference>
<comment type="pathway">
    <text evidence="2">Carbohydrate degradation; glycolysis; D-glyceraldehyde 3-phosphate from glycerone phosphate: step 1/1.</text>
</comment>
<dbReference type="GO" id="GO:0005829">
    <property type="term" value="C:cytosol"/>
    <property type="evidence" value="ECO:0007669"/>
    <property type="project" value="TreeGrafter"/>
</dbReference>
<dbReference type="Gene3D" id="3.20.20.70">
    <property type="entry name" value="Aldolase class I"/>
    <property type="match status" value="1"/>
</dbReference>
<comment type="pathway">
    <text evidence="2">Carbohydrate biosynthesis; gluconeogenesis.</text>
</comment>
<name>A0A5A5U0R8_LEUCI</name>
<sequence>MICIVNFKSLMCYKKQLQWLHDIEQLPLNFKLLVAPTLPEHNTYQNYEIIAQNISLAQRTVGEMSANVLKALDIRYAFVGHLERRKLLNETTDIIHERLANCLNNDMIPIICLGMHSGPDLVIRELKSILKNIDFMGQRIIVAYESLRSTQSNSSAYSYVEMEAVYLKLNQYLSELVKNSNLASYSLVMGGHITAEGISVARKIGYDGVLIGDRYQEVSAFQPIIEALNQVKKER</sequence>